<dbReference type="Gene3D" id="1.20.1050.10">
    <property type="match status" value="1"/>
</dbReference>
<dbReference type="SFLD" id="SFLDG00358">
    <property type="entry name" value="Main_(cytGST)"/>
    <property type="match status" value="1"/>
</dbReference>
<dbReference type="PROSITE" id="PS50404">
    <property type="entry name" value="GST_NTER"/>
    <property type="match status" value="1"/>
</dbReference>
<name>A0A3S0Y157_CHLFR</name>
<keyword evidence="3" id="KW-0808">Transferase</keyword>
<dbReference type="OrthoDB" id="9782992at2"/>
<dbReference type="Gene3D" id="3.40.30.10">
    <property type="entry name" value="Glutaredoxin"/>
    <property type="match status" value="1"/>
</dbReference>
<dbReference type="InterPro" id="IPR040079">
    <property type="entry name" value="Glutathione_S-Trfase"/>
</dbReference>
<dbReference type="InterPro" id="IPR036249">
    <property type="entry name" value="Thioredoxin-like_sf"/>
</dbReference>
<evidence type="ECO:0000259" key="1">
    <source>
        <dbReference type="PROSITE" id="PS50404"/>
    </source>
</evidence>
<dbReference type="CDD" id="cd00570">
    <property type="entry name" value="GST_N_family"/>
    <property type="match status" value="1"/>
</dbReference>
<dbReference type="InterPro" id="IPR004046">
    <property type="entry name" value="GST_C"/>
</dbReference>
<evidence type="ECO:0000313" key="4">
    <source>
        <dbReference type="Proteomes" id="UP000268857"/>
    </source>
</evidence>
<dbReference type="InterPro" id="IPR050983">
    <property type="entry name" value="GST_Omega/HSP26"/>
</dbReference>
<dbReference type="GO" id="GO:0005737">
    <property type="term" value="C:cytoplasm"/>
    <property type="evidence" value="ECO:0007669"/>
    <property type="project" value="TreeGrafter"/>
</dbReference>
<dbReference type="SUPFAM" id="SSF52833">
    <property type="entry name" value="Thioredoxin-like"/>
    <property type="match status" value="1"/>
</dbReference>
<organism evidence="3 4">
    <name type="scientific">Chlorogloeopsis fritschii PCC 6912</name>
    <dbReference type="NCBI Taxonomy" id="211165"/>
    <lineage>
        <taxon>Bacteria</taxon>
        <taxon>Bacillati</taxon>
        <taxon>Cyanobacteriota</taxon>
        <taxon>Cyanophyceae</taxon>
        <taxon>Nostocales</taxon>
        <taxon>Chlorogloeopsidaceae</taxon>
        <taxon>Chlorogloeopsis</taxon>
    </lineage>
</organism>
<evidence type="ECO:0000259" key="2">
    <source>
        <dbReference type="PROSITE" id="PS50405"/>
    </source>
</evidence>
<accession>A0A3S0Y157</accession>
<dbReference type="Pfam" id="PF00043">
    <property type="entry name" value="GST_C"/>
    <property type="match status" value="1"/>
</dbReference>
<dbReference type="Pfam" id="PF13409">
    <property type="entry name" value="GST_N_2"/>
    <property type="match status" value="1"/>
</dbReference>
<keyword evidence="4" id="KW-1185">Reference proteome</keyword>
<dbReference type="GO" id="GO:0016740">
    <property type="term" value="F:transferase activity"/>
    <property type="evidence" value="ECO:0007669"/>
    <property type="project" value="UniProtKB-KW"/>
</dbReference>
<dbReference type="PROSITE" id="PS51354">
    <property type="entry name" value="GLUTAREDOXIN_2"/>
    <property type="match status" value="1"/>
</dbReference>
<dbReference type="EMBL" id="RSCJ01000009">
    <property type="protein sequence ID" value="RUR81751.1"/>
    <property type="molecule type" value="Genomic_DNA"/>
</dbReference>
<dbReference type="AlphaFoldDB" id="A0A3S0Y157"/>
<dbReference type="PANTHER" id="PTHR43968">
    <property type="match status" value="1"/>
</dbReference>
<feature type="domain" description="GST C-terminal" evidence="2">
    <location>
        <begin position="86"/>
        <end position="210"/>
    </location>
</feature>
<evidence type="ECO:0000313" key="3">
    <source>
        <dbReference type="EMBL" id="RUR81751.1"/>
    </source>
</evidence>
<proteinExistence type="predicted"/>
<reference evidence="3 4" key="1">
    <citation type="journal article" date="2019" name="Genome Biol. Evol.">
        <title>Day and night: Metabolic profiles and evolutionary relationships of six axenic non-marine cyanobacteria.</title>
        <authorList>
            <person name="Will S.E."/>
            <person name="Henke P."/>
            <person name="Boedeker C."/>
            <person name="Huang S."/>
            <person name="Brinkmann H."/>
            <person name="Rohde M."/>
            <person name="Jarek M."/>
            <person name="Friedl T."/>
            <person name="Seufert S."/>
            <person name="Schumacher M."/>
            <person name="Overmann J."/>
            <person name="Neumann-Schaal M."/>
            <person name="Petersen J."/>
        </authorList>
    </citation>
    <scope>NUCLEOTIDE SEQUENCE [LARGE SCALE GENOMIC DNA]</scope>
    <source>
        <strain evidence="3 4">PCC 6912</strain>
    </source>
</reference>
<feature type="domain" description="GST N-terminal" evidence="1">
    <location>
        <begin position="1"/>
        <end position="80"/>
    </location>
</feature>
<dbReference type="RefSeq" id="WP_016875306.1">
    <property type="nucleotide sequence ID" value="NZ_AJLN01000102.1"/>
</dbReference>
<dbReference type="CDD" id="cd00299">
    <property type="entry name" value="GST_C_family"/>
    <property type="match status" value="1"/>
</dbReference>
<dbReference type="STRING" id="211165.GCA_000317285_04136"/>
<dbReference type="InterPro" id="IPR004045">
    <property type="entry name" value="Glutathione_S-Trfase_N"/>
</dbReference>
<dbReference type="Proteomes" id="UP000268857">
    <property type="component" value="Unassembled WGS sequence"/>
</dbReference>
<protein>
    <submittedName>
        <fullName evidence="3">Glutathione S-transferase</fullName>
    </submittedName>
</protein>
<dbReference type="InterPro" id="IPR036282">
    <property type="entry name" value="Glutathione-S-Trfase_C_sf"/>
</dbReference>
<dbReference type="InterPro" id="IPR010987">
    <property type="entry name" value="Glutathione-S-Trfase_C-like"/>
</dbReference>
<dbReference type="PROSITE" id="PS50405">
    <property type="entry name" value="GST_CTER"/>
    <property type="match status" value="1"/>
</dbReference>
<gene>
    <name evidence="3" type="ORF">PCC6912_26200</name>
</gene>
<dbReference type="SFLD" id="SFLDS00019">
    <property type="entry name" value="Glutathione_Transferase_(cytos"/>
    <property type="match status" value="1"/>
</dbReference>
<sequence>MKFYYAPASSYSQRVLIALYEKGINFTPIEVNLFNPEARSRYTQVNPFGKIPTLVTDRGQVIIEAAIIIEYLEQYCQNEPRLIPKDPELALKVRLLERVIDMYINGGREVLFANTQRPVEERDGKGVVKAKRLLETGCTLLEERLQGRTWLAGEEFSLADCAAAPTLTYLRIVYSYKHLPALTDYVRRLESRPSVMRVQRSGHEQMARMLAALRYPLELPPLEEAPVYAG</sequence>
<dbReference type="PANTHER" id="PTHR43968:SF6">
    <property type="entry name" value="GLUTATHIONE S-TRANSFERASE OMEGA"/>
    <property type="match status" value="1"/>
</dbReference>
<comment type="caution">
    <text evidence="3">The sequence shown here is derived from an EMBL/GenBank/DDBJ whole genome shotgun (WGS) entry which is preliminary data.</text>
</comment>
<dbReference type="SUPFAM" id="SSF47616">
    <property type="entry name" value="GST C-terminal domain-like"/>
    <property type="match status" value="1"/>
</dbReference>